<gene>
    <name evidence="1" type="ORF">GCM10010831_09660</name>
</gene>
<keyword evidence="2" id="KW-1185">Reference proteome</keyword>
<name>A0A917E8P2_9FLAO</name>
<organism evidence="1 2">
    <name type="scientific">Psychroflexus salis</name>
    <dbReference type="NCBI Taxonomy" id="1526574"/>
    <lineage>
        <taxon>Bacteria</taxon>
        <taxon>Pseudomonadati</taxon>
        <taxon>Bacteroidota</taxon>
        <taxon>Flavobacteriia</taxon>
        <taxon>Flavobacteriales</taxon>
        <taxon>Flavobacteriaceae</taxon>
        <taxon>Psychroflexus</taxon>
    </lineage>
</organism>
<dbReference type="Proteomes" id="UP000599688">
    <property type="component" value="Unassembled WGS sequence"/>
</dbReference>
<proteinExistence type="predicted"/>
<evidence type="ECO:0000313" key="2">
    <source>
        <dbReference type="Proteomes" id="UP000599688"/>
    </source>
</evidence>
<reference evidence="1 2" key="1">
    <citation type="journal article" date="2014" name="Int. J. Syst. Evol. Microbiol.">
        <title>Complete genome sequence of Corynebacterium casei LMG S-19264T (=DSM 44701T), isolated from a smear-ripened cheese.</title>
        <authorList>
            <consortium name="US DOE Joint Genome Institute (JGI-PGF)"/>
            <person name="Walter F."/>
            <person name="Albersmeier A."/>
            <person name="Kalinowski J."/>
            <person name="Ruckert C."/>
        </authorList>
    </citation>
    <scope>NUCLEOTIDE SEQUENCE [LARGE SCALE GENOMIC DNA]</scope>
    <source>
        <strain evidence="1 2">CGMCC 1.12925</strain>
    </source>
</reference>
<dbReference type="AlphaFoldDB" id="A0A917E8P2"/>
<comment type="caution">
    <text evidence="1">The sequence shown here is derived from an EMBL/GenBank/DDBJ whole genome shotgun (WGS) entry which is preliminary data.</text>
</comment>
<dbReference type="RefSeq" id="WP_188405682.1">
    <property type="nucleotide sequence ID" value="NZ_BMGL01000005.1"/>
</dbReference>
<accession>A0A917E8P2</accession>
<protein>
    <submittedName>
        <fullName evidence="1">Uncharacterized protein</fullName>
    </submittedName>
</protein>
<sequence length="193" mass="23572">MLNSIYRWFKNLTNSDQKGYDYNSIYYKYHDFSLFDEFYRNQKKYVETESINLFTDHVNFNFRSKEIQERFGKPITRVNLSESSDFEIHLYKLIEKNEKQKILFHFFKDRLVLISRIFPYAQQDRVLTYQNEIIEQAQHPKMTEVADKKCLKGKDGNFIFLIHDVEYTEHYFMPDPEFKSFVKSEIKAFKNKK</sequence>
<evidence type="ECO:0000313" key="1">
    <source>
        <dbReference type="EMBL" id="GGE10222.1"/>
    </source>
</evidence>
<dbReference type="EMBL" id="BMGL01000005">
    <property type="protein sequence ID" value="GGE10222.1"/>
    <property type="molecule type" value="Genomic_DNA"/>
</dbReference>